<sequence>MWEAGDTAANIIANIVTIFVNTLNLSAILCYVLQVFRFQLMKFLYQQMSSSRGNEKGSERILKALKYSTSTALFYTIIAIFAACNVCYWTLWVILVRTGAISSPTYSYIVSISYIVCILTFSAVICTVAVFDWILSSKKEVEVKSNRRRSANFSNTNSIAITSDPSENLKDKKKQNLVTLPESLMNWFISLDQPLYFRMEMIIYIVCFIFQVLNLIIGSSSLSFRFDSNESYRRALTMDAVSFIFEVLYVVSYLFVFGGFALIVALIYKFKQSKKKHQQSQQREEEQKKNQEELINREMHIVLEHEEGFKLFEEFCKKEFSLENLYLFSDLKANPEITHGTNLGGIVKFMSFLYNTYVKTGATQEVNIPSKCRNSFLYLYKNVLASKDQLLSSDLKQSNENYEGDIELVDKDIKIATKNNPIPRQEIDQETVSNCFDYLYRQVLLNIGDTFSRFVFTPEYKSFQKSMEMQQTIMDKVGVVYGI</sequence>
<gene>
    <name evidence="3" type="ORF">C9374_004464</name>
</gene>
<keyword evidence="1" id="KW-1133">Transmembrane helix</keyword>
<feature type="transmembrane region" description="Helical" evidence="1">
    <location>
        <begin position="72"/>
        <end position="94"/>
    </location>
</feature>
<reference evidence="3 4" key="1">
    <citation type="journal article" date="2018" name="BMC Genomics">
        <title>The genome of Naegleria lovaniensis, the basis for a comparative approach to unravel pathogenicity factors of the human pathogenic amoeba N. fowleri.</title>
        <authorList>
            <person name="Liechti N."/>
            <person name="Schurch N."/>
            <person name="Bruggmann R."/>
            <person name="Wittwer M."/>
        </authorList>
    </citation>
    <scope>NUCLEOTIDE SEQUENCE [LARGE SCALE GENOMIC DNA]</scope>
    <source>
        <strain evidence="3 4">ATCC 30569</strain>
    </source>
</reference>
<dbReference type="EMBL" id="PYSW02000021">
    <property type="protein sequence ID" value="KAG2383127.1"/>
    <property type="molecule type" value="Genomic_DNA"/>
</dbReference>
<evidence type="ECO:0000256" key="1">
    <source>
        <dbReference type="SAM" id="Phobius"/>
    </source>
</evidence>
<proteinExistence type="predicted"/>
<dbReference type="RefSeq" id="XP_044548806.1">
    <property type="nucleotide sequence ID" value="XM_044694106.1"/>
</dbReference>
<feature type="transmembrane region" description="Helical" evidence="1">
    <location>
        <begin position="106"/>
        <end position="135"/>
    </location>
</feature>
<keyword evidence="1" id="KW-0812">Transmembrane</keyword>
<feature type="domain" description="RGS" evidence="2">
    <location>
        <begin position="298"/>
        <end position="366"/>
    </location>
</feature>
<evidence type="ECO:0000259" key="2">
    <source>
        <dbReference type="PROSITE" id="PS50132"/>
    </source>
</evidence>
<dbReference type="Proteomes" id="UP000816034">
    <property type="component" value="Unassembled WGS sequence"/>
</dbReference>
<dbReference type="GeneID" id="68096919"/>
<dbReference type="PROSITE" id="PS50132">
    <property type="entry name" value="RGS"/>
    <property type="match status" value="1"/>
</dbReference>
<comment type="caution">
    <text evidence="3">The sequence shown here is derived from an EMBL/GenBank/DDBJ whole genome shotgun (WGS) entry which is preliminary data.</text>
</comment>
<dbReference type="PANTHER" id="PTHR10845">
    <property type="entry name" value="REGULATOR OF G PROTEIN SIGNALING"/>
    <property type="match status" value="1"/>
</dbReference>
<keyword evidence="1" id="KW-0472">Membrane</keyword>
<evidence type="ECO:0000313" key="3">
    <source>
        <dbReference type="EMBL" id="KAG2383127.1"/>
    </source>
</evidence>
<dbReference type="PANTHER" id="PTHR10845:SF192">
    <property type="entry name" value="DOUBLE HIT, ISOFORM B"/>
    <property type="match status" value="1"/>
</dbReference>
<protein>
    <recommendedName>
        <fullName evidence="2">RGS domain-containing protein</fullName>
    </recommendedName>
</protein>
<organism evidence="3 4">
    <name type="scientific">Naegleria lovaniensis</name>
    <name type="common">Amoeba</name>
    <dbReference type="NCBI Taxonomy" id="51637"/>
    <lineage>
        <taxon>Eukaryota</taxon>
        <taxon>Discoba</taxon>
        <taxon>Heterolobosea</taxon>
        <taxon>Tetramitia</taxon>
        <taxon>Eutetramitia</taxon>
        <taxon>Vahlkampfiidae</taxon>
        <taxon>Naegleria</taxon>
    </lineage>
</organism>
<dbReference type="Pfam" id="PF00615">
    <property type="entry name" value="RGS"/>
    <property type="match status" value="1"/>
</dbReference>
<dbReference type="Gene3D" id="1.10.167.10">
    <property type="entry name" value="Regulator of G-protein Signalling 4, domain 2"/>
    <property type="match status" value="1"/>
</dbReference>
<feature type="transmembrane region" description="Helical" evidence="1">
    <location>
        <begin position="12"/>
        <end position="33"/>
    </location>
</feature>
<feature type="transmembrane region" description="Helical" evidence="1">
    <location>
        <begin position="201"/>
        <end position="223"/>
    </location>
</feature>
<feature type="transmembrane region" description="Helical" evidence="1">
    <location>
        <begin position="243"/>
        <end position="268"/>
    </location>
</feature>
<name>A0AA88GRC8_NAELO</name>
<dbReference type="InterPro" id="IPR044926">
    <property type="entry name" value="RGS_subdomain_2"/>
</dbReference>
<dbReference type="SUPFAM" id="SSF48097">
    <property type="entry name" value="Regulator of G-protein signaling, RGS"/>
    <property type="match status" value="1"/>
</dbReference>
<keyword evidence="4" id="KW-1185">Reference proteome</keyword>
<dbReference type="InterPro" id="IPR016137">
    <property type="entry name" value="RGS"/>
</dbReference>
<dbReference type="InterPro" id="IPR036305">
    <property type="entry name" value="RGS_sf"/>
</dbReference>
<accession>A0AA88GRC8</accession>
<dbReference type="AlphaFoldDB" id="A0AA88GRC8"/>
<evidence type="ECO:0000313" key="4">
    <source>
        <dbReference type="Proteomes" id="UP000816034"/>
    </source>
</evidence>